<reference evidence="1" key="1">
    <citation type="submission" date="2020-08" db="EMBL/GenBank/DDBJ databases">
        <title>Genomic Encyclopedia of Type Strains, Phase IV (KMG-V): Genome sequencing to study the core and pangenomes of soil and plant-associated prokaryotes.</title>
        <authorList>
            <person name="Whitman W."/>
        </authorList>
    </citation>
    <scope>NUCLEOTIDE SEQUENCE</scope>
    <source>
        <strain evidence="1">M8UP15</strain>
    </source>
</reference>
<sequence length="435" mass="47831">MQSPLCGLDQRINFVCGALNSPHTITVGAELAGVHVLFGGRARRPGSYHIGAGGLFIEEVIVRTLAETAERYAQMTAAHFGAFDIKFQTYVEMQGSVASDSDLIPEDSLDLFDSTAFNKPNFPFAPFCANSPLGWVTMESMVGARPMAIPAQMVLVGYRTQRQLGERATFSSVTTGTAAHRTHDLALINGLLELIQIDAAVGHWYSGWPCDEIRLDERTRTLQGIVERHNNGRLSAPSTTFMYISNPDLPGFPIACVLRGPKGTSPEVAVGLGCALGLEEAMYKSWLEALGVWDLATINMIESSRRSPREMDQEKPRQIFDLDSNVAYYAEGHGSNVFADRFSPRSVLGASALGTDFVGSADDRIRYLVDAFRDSEKRLYRLDLTTRDVEELGFAIERVWSPDTLSLPLPSAQPTRHSRFIAYGGASNEYPHPYP</sequence>
<organism evidence="1 2">
    <name type="scientific">Tunturiibacter gelidiferens</name>
    <dbReference type="NCBI Taxonomy" id="3069689"/>
    <lineage>
        <taxon>Bacteria</taxon>
        <taxon>Pseudomonadati</taxon>
        <taxon>Acidobacteriota</taxon>
        <taxon>Terriglobia</taxon>
        <taxon>Terriglobales</taxon>
        <taxon>Acidobacteriaceae</taxon>
        <taxon>Tunturiibacter</taxon>
    </lineage>
</organism>
<accession>A0ACC5P5R6</accession>
<protein>
    <submittedName>
        <fullName evidence="1">Thiazole/oxazole-forming peptide maturase SagD family component</fullName>
    </submittedName>
</protein>
<name>A0ACC5P5R6_9BACT</name>
<comment type="caution">
    <text evidence="1">The sequence shown here is derived from an EMBL/GenBank/DDBJ whole genome shotgun (WGS) entry which is preliminary data.</text>
</comment>
<dbReference type="Proteomes" id="UP000569005">
    <property type="component" value="Unassembled WGS sequence"/>
</dbReference>
<dbReference type="EMBL" id="JACHEA010000003">
    <property type="protein sequence ID" value="MBB5342006.1"/>
    <property type="molecule type" value="Genomic_DNA"/>
</dbReference>
<evidence type="ECO:0000313" key="1">
    <source>
        <dbReference type="EMBL" id="MBB5342006.1"/>
    </source>
</evidence>
<evidence type="ECO:0000313" key="2">
    <source>
        <dbReference type="Proteomes" id="UP000569005"/>
    </source>
</evidence>
<proteinExistence type="predicted"/>
<keyword evidence="2" id="KW-1185">Reference proteome</keyword>
<gene>
    <name evidence="1" type="ORF">HDF13_004395</name>
</gene>